<gene>
    <name evidence="1" type="ORF">OUZ56_022019</name>
</gene>
<name>A0ABR0AV76_9CRUS</name>
<dbReference type="Proteomes" id="UP001234178">
    <property type="component" value="Unassembled WGS sequence"/>
</dbReference>
<dbReference type="EMBL" id="JAOYFB010000039">
    <property type="protein sequence ID" value="KAK4029003.1"/>
    <property type="molecule type" value="Genomic_DNA"/>
</dbReference>
<accession>A0ABR0AV76</accession>
<sequence length="68" mass="7840">MTAAYLMSPEGDEEVVKVSLYSITSMRVFFTHFIIGLQQKEKLLCTVKCFDPADLPTSHFHNKSWCRL</sequence>
<organism evidence="1 2">
    <name type="scientific">Daphnia magna</name>
    <dbReference type="NCBI Taxonomy" id="35525"/>
    <lineage>
        <taxon>Eukaryota</taxon>
        <taxon>Metazoa</taxon>
        <taxon>Ecdysozoa</taxon>
        <taxon>Arthropoda</taxon>
        <taxon>Crustacea</taxon>
        <taxon>Branchiopoda</taxon>
        <taxon>Diplostraca</taxon>
        <taxon>Cladocera</taxon>
        <taxon>Anomopoda</taxon>
        <taxon>Daphniidae</taxon>
        <taxon>Daphnia</taxon>
    </lineage>
</organism>
<evidence type="ECO:0000313" key="1">
    <source>
        <dbReference type="EMBL" id="KAK4029003.1"/>
    </source>
</evidence>
<reference evidence="1 2" key="1">
    <citation type="journal article" date="2023" name="Nucleic Acids Res.">
        <title>The hologenome of Daphnia magna reveals possible DNA methylation and microbiome-mediated evolution of the host genome.</title>
        <authorList>
            <person name="Chaturvedi A."/>
            <person name="Li X."/>
            <person name="Dhandapani V."/>
            <person name="Marshall H."/>
            <person name="Kissane S."/>
            <person name="Cuenca-Cambronero M."/>
            <person name="Asole G."/>
            <person name="Calvet F."/>
            <person name="Ruiz-Romero M."/>
            <person name="Marangio P."/>
            <person name="Guigo R."/>
            <person name="Rago D."/>
            <person name="Mirbahai L."/>
            <person name="Eastwood N."/>
            <person name="Colbourne J.K."/>
            <person name="Zhou J."/>
            <person name="Mallon E."/>
            <person name="Orsini L."/>
        </authorList>
    </citation>
    <scope>NUCLEOTIDE SEQUENCE [LARGE SCALE GENOMIC DNA]</scope>
    <source>
        <strain evidence="1">LRV0_1</strain>
    </source>
</reference>
<proteinExistence type="predicted"/>
<protein>
    <submittedName>
        <fullName evidence="1">Uncharacterized protein</fullName>
    </submittedName>
</protein>
<keyword evidence="2" id="KW-1185">Reference proteome</keyword>
<comment type="caution">
    <text evidence="1">The sequence shown here is derived from an EMBL/GenBank/DDBJ whole genome shotgun (WGS) entry which is preliminary data.</text>
</comment>
<evidence type="ECO:0000313" key="2">
    <source>
        <dbReference type="Proteomes" id="UP001234178"/>
    </source>
</evidence>